<protein>
    <recommendedName>
        <fullName evidence="3">Lipoprotein</fullName>
    </recommendedName>
</protein>
<dbReference type="PROSITE" id="PS51257">
    <property type="entry name" value="PROKAR_LIPOPROTEIN"/>
    <property type="match status" value="1"/>
</dbReference>
<evidence type="ECO:0008006" key="3">
    <source>
        <dbReference type="Google" id="ProtNLM"/>
    </source>
</evidence>
<dbReference type="Proteomes" id="UP001366166">
    <property type="component" value="Chromosome"/>
</dbReference>
<dbReference type="EMBL" id="AP028679">
    <property type="protein sequence ID" value="BEQ17085.1"/>
    <property type="molecule type" value="Genomic_DNA"/>
</dbReference>
<evidence type="ECO:0000313" key="2">
    <source>
        <dbReference type="Proteomes" id="UP001366166"/>
    </source>
</evidence>
<keyword evidence="2" id="KW-1185">Reference proteome</keyword>
<organism evidence="1 2">
    <name type="scientific">Desulfoferula mesophila</name>
    <dbReference type="NCBI Taxonomy" id="3058419"/>
    <lineage>
        <taxon>Bacteria</taxon>
        <taxon>Pseudomonadati</taxon>
        <taxon>Thermodesulfobacteriota</taxon>
        <taxon>Desulfarculia</taxon>
        <taxon>Desulfarculales</taxon>
        <taxon>Desulfarculaceae</taxon>
        <taxon>Desulfoferula</taxon>
    </lineage>
</organism>
<proteinExistence type="predicted"/>
<gene>
    <name evidence="1" type="ORF">FAK_41510</name>
</gene>
<name>A0AAU9EK35_9BACT</name>
<dbReference type="KEGG" id="dmp:FAK_41510"/>
<reference evidence="2" key="1">
    <citation type="journal article" date="2023" name="Arch. Microbiol.">
        <title>Desulfoferula mesophilus gen. nov. sp. nov., a mesophilic sulfate-reducing bacterium isolated from a brackish lake sediment.</title>
        <authorList>
            <person name="Watanabe T."/>
            <person name="Yabe T."/>
            <person name="Tsuji J.M."/>
            <person name="Fukui M."/>
        </authorList>
    </citation>
    <scope>NUCLEOTIDE SEQUENCE [LARGE SCALE GENOMIC DNA]</scope>
    <source>
        <strain evidence="2">12FAK</strain>
    </source>
</reference>
<accession>A0AAU9EK35</accession>
<dbReference type="AlphaFoldDB" id="A0AAU9EK35"/>
<sequence>MMARLLRSPRALWLAAPLLCGLLLLGGCGGIFYGEMGDWEPGQVRALPPPVNQAPARPA</sequence>
<evidence type="ECO:0000313" key="1">
    <source>
        <dbReference type="EMBL" id="BEQ17085.1"/>
    </source>
</evidence>